<dbReference type="Pfam" id="PF06580">
    <property type="entry name" value="His_kinase"/>
    <property type="match status" value="1"/>
</dbReference>
<protein>
    <recommendedName>
        <fullName evidence="3">histidine kinase</fullName>
        <ecNumber evidence="3">2.7.13.3</ecNumber>
    </recommendedName>
</protein>
<keyword evidence="12" id="KW-0812">Transmembrane</keyword>
<feature type="transmembrane region" description="Helical" evidence="12">
    <location>
        <begin position="9"/>
        <end position="28"/>
    </location>
</feature>
<dbReference type="InterPro" id="IPR050640">
    <property type="entry name" value="Bact_2-comp_sensor_kinase"/>
</dbReference>
<evidence type="ECO:0000256" key="11">
    <source>
        <dbReference type="ARBA" id="ARBA00023136"/>
    </source>
</evidence>
<dbReference type="Pfam" id="PF02518">
    <property type="entry name" value="HATPase_c"/>
    <property type="match status" value="1"/>
</dbReference>
<feature type="transmembrane region" description="Helical" evidence="12">
    <location>
        <begin position="290"/>
        <end position="314"/>
    </location>
</feature>
<feature type="domain" description="HAMP" evidence="14">
    <location>
        <begin position="310"/>
        <end position="367"/>
    </location>
</feature>
<evidence type="ECO:0000313" key="16">
    <source>
        <dbReference type="Proteomes" id="UP001596113"/>
    </source>
</evidence>
<keyword evidence="9" id="KW-0067">ATP-binding</keyword>
<keyword evidence="11 12" id="KW-0472">Membrane</keyword>
<evidence type="ECO:0000313" key="15">
    <source>
        <dbReference type="EMBL" id="MFC5406708.1"/>
    </source>
</evidence>
<name>A0ABW0I0D3_9BACL</name>
<keyword evidence="6 15" id="KW-0808">Transferase</keyword>
<dbReference type="InterPro" id="IPR010559">
    <property type="entry name" value="Sig_transdc_His_kin_internal"/>
</dbReference>
<keyword evidence="4" id="KW-1003">Cell membrane</keyword>
<sequence>MFYSIRTQLIAIIVILIVPFVIMGFLFWNQAAGALRGSIETSTVQTLNQYADFAEGTASQLTSTANQILRNETTQGWIRSRKEDGDTEQIQQNYNIKKYFDSVIGNNSSLLMSINIFYGAWDMWNLDGDSYMSSKWYADYHDKGLRWPSAHYDDRQNGSVQNGTPINSLVYPLSDLWNLREVGILKLNMRTSYLQEPLDKLTLGATGKAYLITTDGKPVLSQTPPELPESLLAYIRSSDHASQTGTQIYRNTKEQTIYFYQTLKTMGWIVVGSVSEKELFQEITVARRNFLIVASLLFAATVALAFWLSASLASPISRVVRSMRYVEAGDFFRGSHILTKLKVKPNEIGYLTFNYKKMVDRLQTYIETEFASNLRRRNAEYKALLLQINPHFLNNTLEVITSLAAQGRHHDIEQVVGDLSRMLRSTLRVDTELIRLRDEVAYIRAFTSILSTCYGSRVAFQITETHAHDDILIPKLLLQPLIENAVKYSLGIVETAKISIEIEELDEQMRFTIRDNGGGIPEDVLEKLQSVSHDNFALEVLEIGEKGIGLKNVLARGRMHYGAAFQFDIRTVAGEGSEITMTVPKKG</sequence>
<evidence type="ECO:0000256" key="4">
    <source>
        <dbReference type="ARBA" id="ARBA00022475"/>
    </source>
</evidence>
<accession>A0ABW0I0D3</accession>
<dbReference type="PROSITE" id="PS50109">
    <property type="entry name" value="HIS_KIN"/>
    <property type="match status" value="1"/>
</dbReference>
<dbReference type="CDD" id="cd12912">
    <property type="entry name" value="PDC2_MCP_like"/>
    <property type="match status" value="1"/>
</dbReference>
<comment type="caution">
    <text evidence="15">The sequence shown here is derived from an EMBL/GenBank/DDBJ whole genome shotgun (WGS) entry which is preliminary data.</text>
</comment>
<evidence type="ECO:0000256" key="6">
    <source>
        <dbReference type="ARBA" id="ARBA00022679"/>
    </source>
</evidence>
<keyword evidence="8 15" id="KW-0418">Kinase</keyword>
<proteinExistence type="predicted"/>
<evidence type="ECO:0000259" key="13">
    <source>
        <dbReference type="PROSITE" id="PS50109"/>
    </source>
</evidence>
<dbReference type="Proteomes" id="UP001596113">
    <property type="component" value="Unassembled WGS sequence"/>
</dbReference>
<dbReference type="SMART" id="SM00387">
    <property type="entry name" value="HATPase_c"/>
    <property type="match status" value="1"/>
</dbReference>
<dbReference type="PANTHER" id="PTHR34220">
    <property type="entry name" value="SENSOR HISTIDINE KINASE YPDA"/>
    <property type="match status" value="1"/>
</dbReference>
<dbReference type="PANTHER" id="PTHR34220:SF7">
    <property type="entry name" value="SENSOR HISTIDINE KINASE YPDA"/>
    <property type="match status" value="1"/>
</dbReference>
<organism evidence="15 16">
    <name type="scientific">Cohnella soli</name>
    <dbReference type="NCBI Taxonomy" id="425005"/>
    <lineage>
        <taxon>Bacteria</taxon>
        <taxon>Bacillati</taxon>
        <taxon>Bacillota</taxon>
        <taxon>Bacilli</taxon>
        <taxon>Bacillales</taxon>
        <taxon>Paenibacillaceae</taxon>
        <taxon>Cohnella</taxon>
    </lineage>
</organism>
<dbReference type="InterPro" id="IPR036890">
    <property type="entry name" value="HATPase_C_sf"/>
</dbReference>
<evidence type="ECO:0000256" key="3">
    <source>
        <dbReference type="ARBA" id="ARBA00012438"/>
    </source>
</evidence>
<dbReference type="Gene3D" id="6.10.340.10">
    <property type="match status" value="1"/>
</dbReference>
<dbReference type="InterPro" id="IPR003594">
    <property type="entry name" value="HATPase_dom"/>
</dbReference>
<dbReference type="Gene3D" id="3.30.565.10">
    <property type="entry name" value="Histidine kinase-like ATPase, C-terminal domain"/>
    <property type="match status" value="1"/>
</dbReference>
<comment type="subcellular location">
    <subcellularLocation>
        <location evidence="2">Cell membrane</location>
        <topology evidence="2">Multi-pass membrane protein</topology>
    </subcellularLocation>
</comment>
<dbReference type="SUPFAM" id="SSF55874">
    <property type="entry name" value="ATPase domain of HSP90 chaperone/DNA topoisomerase II/histidine kinase"/>
    <property type="match status" value="1"/>
</dbReference>
<evidence type="ECO:0000256" key="1">
    <source>
        <dbReference type="ARBA" id="ARBA00000085"/>
    </source>
</evidence>
<dbReference type="InterPro" id="IPR003660">
    <property type="entry name" value="HAMP_dom"/>
</dbReference>
<comment type="catalytic activity">
    <reaction evidence="1">
        <text>ATP + protein L-histidine = ADP + protein N-phospho-L-histidine.</text>
        <dbReference type="EC" id="2.7.13.3"/>
    </reaction>
</comment>
<feature type="domain" description="Histidine kinase" evidence="13">
    <location>
        <begin position="477"/>
        <end position="587"/>
    </location>
</feature>
<keyword evidence="12" id="KW-1133">Transmembrane helix</keyword>
<keyword evidence="16" id="KW-1185">Reference proteome</keyword>
<dbReference type="Gene3D" id="3.30.450.20">
    <property type="entry name" value="PAS domain"/>
    <property type="match status" value="1"/>
</dbReference>
<dbReference type="EMBL" id="JBHSMI010000056">
    <property type="protein sequence ID" value="MFC5406708.1"/>
    <property type="molecule type" value="Genomic_DNA"/>
</dbReference>
<dbReference type="InterPro" id="IPR005467">
    <property type="entry name" value="His_kinase_dom"/>
</dbReference>
<gene>
    <name evidence="15" type="ORF">ACFPOF_28590</name>
</gene>
<keyword evidence="5" id="KW-0597">Phosphoprotein</keyword>
<evidence type="ECO:0000256" key="2">
    <source>
        <dbReference type="ARBA" id="ARBA00004651"/>
    </source>
</evidence>
<dbReference type="RefSeq" id="WP_378138800.1">
    <property type="nucleotide sequence ID" value="NZ_JBHSMI010000056.1"/>
</dbReference>
<keyword evidence="10" id="KW-0902">Two-component regulatory system</keyword>
<evidence type="ECO:0000256" key="8">
    <source>
        <dbReference type="ARBA" id="ARBA00022777"/>
    </source>
</evidence>
<dbReference type="GO" id="GO:0004673">
    <property type="term" value="F:protein histidine kinase activity"/>
    <property type="evidence" value="ECO:0007669"/>
    <property type="project" value="UniProtKB-EC"/>
</dbReference>
<evidence type="ECO:0000256" key="12">
    <source>
        <dbReference type="SAM" id="Phobius"/>
    </source>
</evidence>
<evidence type="ECO:0000256" key="7">
    <source>
        <dbReference type="ARBA" id="ARBA00022741"/>
    </source>
</evidence>
<reference evidence="16" key="1">
    <citation type="journal article" date="2019" name="Int. J. Syst. Evol. Microbiol.">
        <title>The Global Catalogue of Microorganisms (GCM) 10K type strain sequencing project: providing services to taxonomists for standard genome sequencing and annotation.</title>
        <authorList>
            <consortium name="The Broad Institute Genomics Platform"/>
            <consortium name="The Broad Institute Genome Sequencing Center for Infectious Disease"/>
            <person name="Wu L."/>
            <person name="Ma J."/>
        </authorList>
    </citation>
    <scope>NUCLEOTIDE SEQUENCE [LARGE SCALE GENOMIC DNA]</scope>
    <source>
        <strain evidence="16">CGMCC 1.18575</strain>
    </source>
</reference>
<keyword evidence="7" id="KW-0547">Nucleotide-binding</keyword>
<evidence type="ECO:0000256" key="5">
    <source>
        <dbReference type="ARBA" id="ARBA00022553"/>
    </source>
</evidence>
<evidence type="ECO:0000256" key="10">
    <source>
        <dbReference type="ARBA" id="ARBA00023012"/>
    </source>
</evidence>
<evidence type="ECO:0000256" key="9">
    <source>
        <dbReference type="ARBA" id="ARBA00022840"/>
    </source>
</evidence>
<dbReference type="PROSITE" id="PS50885">
    <property type="entry name" value="HAMP"/>
    <property type="match status" value="1"/>
</dbReference>
<evidence type="ECO:0000259" key="14">
    <source>
        <dbReference type="PROSITE" id="PS50885"/>
    </source>
</evidence>
<dbReference type="EC" id="2.7.13.3" evidence="3"/>